<organism evidence="2 3">
    <name type="scientific">Craurococcus roseus</name>
    <dbReference type="NCBI Taxonomy" id="77585"/>
    <lineage>
        <taxon>Bacteria</taxon>
        <taxon>Pseudomonadati</taxon>
        <taxon>Pseudomonadota</taxon>
        <taxon>Alphaproteobacteria</taxon>
        <taxon>Acetobacterales</taxon>
        <taxon>Acetobacteraceae</taxon>
        <taxon>Craurococcus</taxon>
    </lineage>
</organism>
<reference evidence="2 3" key="1">
    <citation type="journal article" date="2019" name="Int. J. Syst. Evol. Microbiol.">
        <title>The Global Catalogue of Microorganisms (GCM) 10K type strain sequencing project: providing services to taxonomists for standard genome sequencing and annotation.</title>
        <authorList>
            <consortium name="The Broad Institute Genomics Platform"/>
            <consortium name="The Broad Institute Genome Sequencing Center for Infectious Disease"/>
            <person name="Wu L."/>
            <person name="Ma J."/>
        </authorList>
    </citation>
    <scope>NUCLEOTIDE SEQUENCE [LARGE SCALE GENOMIC DNA]</scope>
    <source>
        <strain evidence="2 3">JCM 9933</strain>
    </source>
</reference>
<protein>
    <submittedName>
        <fullName evidence="2">Uncharacterized protein</fullName>
    </submittedName>
</protein>
<sequence length="55" mass="5775">MAKAAQATRQPKNTAGRSAAPALTRGDPRGRHPAEGRRATPSGRAPVAKREESRA</sequence>
<feature type="compositionally biased region" description="Polar residues" evidence="1">
    <location>
        <begin position="7"/>
        <end position="16"/>
    </location>
</feature>
<evidence type="ECO:0000256" key="1">
    <source>
        <dbReference type="SAM" id="MobiDB-lite"/>
    </source>
</evidence>
<proteinExistence type="predicted"/>
<dbReference type="EMBL" id="BAAAFZ010000008">
    <property type="protein sequence ID" value="GAA0572303.1"/>
    <property type="molecule type" value="Genomic_DNA"/>
</dbReference>
<dbReference type="Proteomes" id="UP001501588">
    <property type="component" value="Unassembled WGS sequence"/>
</dbReference>
<keyword evidence="3" id="KW-1185">Reference proteome</keyword>
<feature type="compositionally biased region" description="Basic and acidic residues" evidence="1">
    <location>
        <begin position="26"/>
        <end position="38"/>
    </location>
</feature>
<name>A0ABN1ERA7_9PROT</name>
<accession>A0ABN1ERA7</accession>
<comment type="caution">
    <text evidence="2">The sequence shown here is derived from an EMBL/GenBank/DDBJ whole genome shotgun (WGS) entry which is preliminary data.</text>
</comment>
<gene>
    <name evidence="2" type="ORF">GCM10009416_08670</name>
</gene>
<evidence type="ECO:0000313" key="2">
    <source>
        <dbReference type="EMBL" id="GAA0572303.1"/>
    </source>
</evidence>
<evidence type="ECO:0000313" key="3">
    <source>
        <dbReference type="Proteomes" id="UP001501588"/>
    </source>
</evidence>
<feature type="region of interest" description="Disordered" evidence="1">
    <location>
        <begin position="1"/>
        <end position="55"/>
    </location>
</feature>